<feature type="compositionally biased region" description="Polar residues" evidence="10">
    <location>
        <begin position="285"/>
        <end position="319"/>
    </location>
</feature>
<evidence type="ECO:0000313" key="13">
    <source>
        <dbReference type="Proteomes" id="UP001309876"/>
    </source>
</evidence>
<feature type="coiled-coil region" evidence="9">
    <location>
        <begin position="603"/>
        <end position="630"/>
    </location>
</feature>
<evidence type="ECO:0000256" key="4">
    <source>
        <dbReference type="ARBA" id="ARBA00022816"/>
    </source>
</evidence>
<dbReference type="PANTHER" id="PTHR12084:SF0">
    <property type="entry name" value="NUCLEAR PORE GLYCOPROTEIN P62"/>
    <property type="match status" value="1"/>
</dbReference>
<evidence type="ECO:0000259" key="11">
    <source>
        <dbReference type="Pfam" id="PF05064"/>
    </source>
</evidence>
<protein>
    <submittedName>
        <fullName evidence="12">FG-nucleoporin nsp1</fullName>
    </submittedName>
</protein>
<feature type="compositionally biased region" description="Low complexity" evidence="10">
    <location>
        <begin position="500"/>
        <end position="520"/>
    </location>
</feature>
<evidence type="ECO:0000256" key="6">
    <source>
        <dbReference type="ARBA" id="ARBA00023010"/>
    </source>
</evidence>
<dbReference type="PANTHER" id="PTHR12084">
    <property type="entry name" value="NUCLEAR PORE GLYCOPROTEIN P62-RELATED"/>
    <property type="match status" value="1"/>
</dbReference>
<keyword evidence="3" id="KW-0813">Transport</keyword>
<keyword evidence="6" id="KW-0811">Translocation</keyword>
<evidence type="ECO:0000256" key="3">
    <source>
        <dbReference type="ARBA" id="ARBA00022448"/>
    </source>
</evidence>
<organism evidence="12 13">
    <name type="scientific">Lithohypha guttulata</name>
    <dbReference type="NCBI Taxonomy" id="1690604"/>
    <lineage>
        <taxon>Eukaryota</taxon>
        <taxon>Fungi</taxon>
        <taxon>Dikarya</taxon>
        <taxon>Ascomycota</taxon>
        <taxon>Pezizomycotina</taxon>
        <taxon>Eurotiomycetes</taxon>
        <taxon>Chaetothyriomycetidae</taxon>
        <taxon>Chaetothyriales</taxon>
        <taxon>Trichomeriaceae</taxon>
        <taxon>Lithohypha</taxon>
    </lineage>
</organism>
<keyword evidence="7" id="KW-0906">Nuclear pore complex</keyword>
<dbReference type="Gene3D" id="1.20.5.170">
    <property type="match status" value="1"/>
</dbReference>
<keyword evidence="13" id="KW-1185">Reference proteome</keyword>
<evidence type="ECO:0000313" key="12">
    <source>
        <dbReference type="EMBL" id="KAK5082110.1"/>
    </source>
</evidence>
<reference evidence="12 13" key="1">
    <citation type="submission" date="2023-08" db="EMBL/GenBank/DDBJ databases">
        <title>Black Yeasts Isolated from many extreme environments.</title>
        <authorList>
            <person name="Coleine C."/>
            <person name="Stajich J.E."/>
            <person name="Selbmann L."/>
        </authorList>
    </citation>
    <scope>NUCLEOTIDE SEQUENCE [LARGE SCALE GENOMIC DNA]</scope>
    <source>
        <strain evidence="12 13">CCFEE 5910</strain>
    </source>
</reference>
<feature type="compositionally biased region" description="Low complexity" evidence="10">
    <location>
        <begin position="344"/>
        <end position="362"/>
    </location>
</feature>
<evidence type="ECO:0000256" key="7">
    <source>
        <dbReference type="ARBA" id="ARBA00023132"/>
    </source>
</evidence>
<evidence type="ECO:0000256" key="8">
    <source>
        <dbReference type="ARBA" id="ARBA00023242"/>
    </source>
</evidence>
<evidence type="ECO:0000256" key="10">
    <source>
        <dbReference type="SAM" id="MobiDB-lite"/>
    </source>
</evidence>
<feature type="compositionally biased region" description="Polar residues" evidence="10">
    <location>
        <begin position="52"/>
        <end position="78"/>
    </location>
</feature>
<gene>
    <name evidence="12" type="primary">NSP1</name>
    <name evidence="12" type="ORF">LTR05_007253</name>
</gene>
<dbReference type="GO" id="GO:0006606">
    <property type="term" value="P:protein import into nucleus"/>
    <property type="evidence" value="ECO:0007669"/>
    <property type="project" value="TreeGrafter"/>
</dbReference>
<comment type="caution">
    <text evidence="12">The sequence shown here is derived from an EMBL/GenBank/DDBJ whole genome shotgun (WGS) entry which is preliminary data.</text>
</comment>
<dbReference type="EMBL" id="JAVRRJ010000008">
    <property type="protein sequence ID" value="KAK5082110.1"/>
    <property type="molecule type" value="Genomic_DNA"/>
</dbReference>
<dbReference type="GO" id="GO:0005543">
    <property type="term" value="F:phospholipid binding"/>
    <property type="evidence" value="ECO:0007669"/>
    <property type="project" value="TreeGrafter"/>
</dbReference>
<evidence type="ECO:0000256" key="5">
    <source>
        <dbReference type="ARBA" id="ARBA00022927"/>
    </source>
</evidence>
<feature type="compositionally biased region" description="Low complexity" evidence="10">
    <location>
        <begin position="165"/>
        <end position="181"/>
    </location>
</feature>
<feature type="coiled-coil region" evidence="9">
    <location>
        <begin position="656"/>
        <end position="683"/>
    </location>
</feature>
<dbReference type="GO" id="GO:0017056">
    <property type="term" value="F:structural constituent of nuclear pore"/>
    <property type="evidence" value="ECO:0007669"/>
    <property type="project" value="InterPro"/>
</dbReference>
<evidence type="ECO:0000256" key="1">
    <source>
        <dbReference type="ARBA" id="ARBA00004567"/>
    </source>
</evidence>
<dbReference type="Pfam" id="PF05064">
    <property type="entry name" value="Nsp1_C"/>
    <property type="match status" value="1"/>
</dbReference>
<feature type="compositionally biased region" description="Polar residues" evidence="10">
    <location>
        <begin position="363"/>
        <end position="372"/>
    </location>
</feature>
<comment type="subcellular location">
    <subcellularLocation>
        <location evidence="1">Nucleus</location>
        <location evidence="1">Nuclear pore complex</location>
    </subcellularLocation>
</comment>
<sequence length="758" mass="76234">MAFNFGSGTGGTSGQSSGGLFGTAGSSTTGGTGGSLFGSGVGGSTGFAFGQTPASGSSDNKTGGIFGQSSNAQSSDNKPSGGLFASKPSTGGFFGQQTSAQSADNKPSFLSNVGSSASETPGTPNQSAAPKSLFGSTTPAPASGFNFGTTSTTPAGQPPAQTLFGASTGTSTSQPQSSTPAPMFGNPPSNTGSSQQTTAAPTFGGIFSGGSSSSGGIFGQKKDATPSTGGLSFGQKTDTSQQPSSGGLFAQKPADSATTQAQSTPIFGANPSSSQTTPGGMFSGSRPTETTPTPGISFGAQTSAAPASGTATFSWGQSNKDNKPADAASKPETPKPFSFPTTQSTPATSNAQPAASQPASSTFFTPTTQSGGPVSGSSQASTATPSTSNIFAKPGAPASQAAGSTQTGSFQFPNLGGVGLGGKQPESTQSSSAAPAATPLFSGIGTTSTPASSAAGTSTAASTSGFFGLGATSAPKTSEPATATTTAPTGGVFNLGGERTPAPLNNANPTTAATTGLGASTLGQPNLTASTAGPVPPHQSRLKNKTMDEILTRWASDLTRYTKEFKQHAETVAHWDQIIVDNSQKIDKLYVKTRTCEKQTMSVEMQLAAVENQQNELEAWLNKYENDVDEMLAKDGPAQNELGGPDQERERTYKLAERLGEQLDDMGRDLESMIEEVNAANANLGKGNNADEPITQIVKILNSHLSQLQAIDQGTSALQTKVAAAQNAAKGMSYMNGSLGGDKQAAADNFWQTYLHPR</sequence>
<feature type="compositionally biased region" description="Polar residues" evidence="10">
    <location>
        <begin position="187"/>
        <end position="200"/>
    </location>
</feature>
<evidence type="ECO:0000256" key="2">
    <source>
        <dbReference type="ARBA" id="ARBA00005911"/>
    </source>
</evidence>
<feature type="compositionally biased region" description="Polar residues" evidence="10">
    <location>
        <begin position="225"/>
        <end position="245"/>
    </location>
</feature>
<keyword evidence="9" id="KW-0175">Coiled coil</keyword>
<dbReference type="Proteomes" id="UP001309876">
    <property type="component" value="Unassembled WGS sequence"/>
</dbReference>
<feature type="compositionally biased region" description="Polar residues" evidence="10">
    <location>
        <begin position="256"/>
        <end position="278"/>
    </location>
</feature>
<dbReference type="GO" id="GO:0051028">
    <property type="term" value="P:mRNA transport"/>
    <property type="evidence" value="ECO:0007669"/>
    <property type="project" value="UniProtKB-KW"/>
</dbReference>
<feature type="compositionally biased region" description="Gly residues" evidence="10">
    <location>
        <begin position="206"/>
        <end position="218"/>
    </location>
</feature>
<feature type="compositionally biased region" description="Low complexity" evidence="10">
    <location>
        <begin position="427"/>
        <end position="489"/>
    </location>
</feature>
<feature type="compositionally biased region" description="Gly residues" evidence="10">
    <location>
        <begin position="7"/>
        <end position="45"/>
    </location>
</feature>
<dbReference type="GO" id="GO:0006405">
    <property type="term" value="P:RNA export from nucleus"/>
    <property type="evidence" value="ECO:0007669"/>
    <property type="project" value="TreeGrafter"/>
</dbReference>
<dbReference type="InterPro" id="IPR007758">
    <property type="entry name" value="Nucleoporin_NSP1_C"/>
</dbReference>
<accession>A0AAN7SUR7</accession>
<feature type="region of interest" description="Disordered" evidence="10">
    <location>
        <begin position="1"/>
        <end position="520"/>
    </location>
</feature>
<keyword evidence="5" id="KW-0653">Protein transport</keyword>
<name>A0AAN7SUR7_9EURO</name>
<keyword evidence="8" id="KW-0539">Nucleus</keyword>
<keyword evidence="4" id="KW-0509">mRNA transport</keyword>
<feature type="domain" description="Nucleoporin NSP1-like C-terminal" evidence="11">
    <location>
        <begin position="534"/>
        <end position="635"/>
    </location>
</feature>
<dbReference type="InterPro" id="IPR026010">
    <property type="entry name" value="NSP1/NUP62"/>
</dbReference>
<feature type="compositionally biased region" description="Polar residues" evidence="10">
    <location>
        <begin position="95"/>
        <end position="155"/>
    </location>
</feature>
<feature type="compositionally biased region" description="Polar residues" evidence="10">
    <location>
        <begin position="401"/>
        <end position="412"/>
    </location>
</feature>
<dbReference type="SUPFAM" id="SSF57997">
    <property type="entry name" value="Tropomyosin"/>
    <property type="match status" value="1"/>
</dbReference>
<dbReference type="GO" id="GO:0044613">
    <property type="term" value="C:nuclear pore central transport channel"/>
    <property type="evidence" value="ECO:0007669"/>
    <property type="project" value="TreeGrafter"/>
</dbReference>
<proteinExistence type="inferred from homology"/>
<dbReference type="AlphaFoldDB" id="A0AAN7SUR7"/>
<comment type="similarity">
    <text evidence="2">Belongs to the nucleoporin NSP1/NUP62 family.</text>
</comment>
<evidence type="ECO:0000256" key="9">
    <source>
        <dbReference type="SAM" id="Coils"/>
    </source>
</evidence>
<feature type="compositionally biased region" description="Low complexity" evidence="10">
    <location>
        <begin position="375"/>
        <end position="388"/>
    </location>
</feature>